<keyword evidence="1" id="KW-0472">Membrane</keyword>
<feature type="transmembrane region" description="Helical" evidence="1">
    <location>
        <begin position="127"/>
        <end position="150"/>
    </location>
</feature>
<evidence type="ECO:0000256" key="1">
    <source>
        <dbReference type="SAM" id="Phobius"/>
    </source>
</evidence>
<name>A0A7V4WWG6_CALAY</name>
<dbReference type="Proteomes" id="UP000885779">
    <property type="component" value="Unassembled WGS sequence"/>
</dbReference>
<proteinExistence type="predicted"/>
<sequence>MKDNAIYYQAVVLGGVVAALTDALPLLNLINCFCCLGIAAGGAVAVFYYQRYLPPDASMSTPLVVQLGLSAGIIGALVAFVFHYIMYQMMGNWQVEWILNTIENLDEVPPMWEDIYEELQKEEYQVFAGWAILIRSLILFPIFTVSGALITRRILQKRRPPMA</sequence>
<evidence type="ECO:0000313" key="2">
    <source>
        <dbReference type="EMBL" id="HGY56446.1"/>
    </source>
</evidence>
<reference evidence="2" key="1">
    <citation type="journal article" date="2020" name="mSystems">
        <title>Genome- and Community-Level Interaction Insights into Carbon Utilization and Element Cycling Functions of Hydrothermarchaeota in Hydrothermal Sediment.</title>
        <authorList>
            <person name="Zhou Z."/>
            <person name="Liu Y."/>
            <person name="Xu W."/>
            <person name="Pan J."/>
            <person name="Luo Z.H."/>
            <person name="Li M."/>
        </authorList>
    </citation>
    <scope>NUCLEOTIDE SEQUENCE [LARGE SCALE GENOMIC DNA]</scope>
    <source>
        <strain evidence="2">HyVt-577</strain>
    </source>
</reference>
<comment type="caution">
    <text evidence="2">The sequence shown here is derived from an EMBL/GenBank/DDBJ whole genome shotgun (WGS) entry which is preliminary data.</text>
</comment>
<feature type="transmembrane region" description="Helical" evidence="1">
    <location>
        <begin position="5"/>
        <end position="21"/>
    </location>
</feature>
<organism evidence="2">
    <name type="scientific">Caldithrix abyssi</name>
    <dbReference type="NCBI Taxonomy" id="187145"/>
    <lineage>
        <taxon>Bacteria</taxon>
        <taxon>Pseudomonadati</taxon>
        <taxon>Calditrichota</taxon>
        <taxon>Calditrichia</taxon>
        <taxon>Calditrichales</taxon>
        <taxon>Calditrichaceae</taxon>
        <taxon>Caldithrix</taxon>
    </lineage>
</organism>
<protein>
    <recommendedName>
        <fullName evidence="3">DUF4199 domain-containing protein</fullName>
    </recommendedName>
</protein>
<evidence type="ECO:0008006" key="3">
    <source>
        <dbReference type="Google" id="ProtNLM"/>
    </source>
</evidence>
<dbReference type="EMBL" id="DRQG01000112">
    <property type="protein sequence ID" value="HGY56446.1"/>
    <property type="molecule type" value="Genomic_DNA"/>
</dbReference>
<keyword evidence="1" id="KW-1133">Transmembrane helix</keyword>
<accession>A0A7V4WWG6</accession>
<dbReference type="AlphaFoldDB" id="A0A7V4WWG6"/>
<keyword evidence="1" id="KW-0812">Transmembrane</keyword>
<feature type="transmembrane region" description="Helical" evidence="1">
    <location>
        <begin position="27"/>
        <end position="49"/>
    </location>
</feature>
<gene>
    <name evidence="2" type="ORF">ENK44_12120</name>
</gene>
<feature type="transmembrane region" description="Helical" evidence="1">
    <location>
        <begin position="61"/>
        <end position="85"/>
    </location>
</feature>